<feature type="transmembrane region" description="Helical" evidence="6">
    <location>
        <begin position="30"/>
        <end position="53"/>
    </location>
</feature>
<dbReference type="InterPro" id="IPR051791">
    <property type="entry name" value="Pra-immunoreactive"/>
</dbReference>
<evidence type="ECO:0000256" key="1">
    <source>
        <dbReference type="ARBA" id="ARBA00004651"/>
    </source>
</evidence>
<name>A0A4R6V2W9_9ACTN</name>
<dbReference type="AlphaFoldDB" id="A0A4R6V2W9"/>
<evidence type="ECO:0000259" key="7">
    <source>
        <dbReference type="Pfam" id="PF06271"/>
    </source>
</evidence>
<evidence type="ECO:0000313" key="8">
    <source>
        <dbReference type="EMBL" id="TDQ54292.1"/>
    </source>
</evidence>
<protein>
    <submittedName>
        <fullName evidence="8">RDD family protein</fullName>
    </submittedName>
</protein>
<comment type="subcellular location">
    <subcellularLocation>
        <location evidence="1">Cell membrane</location>
        <topology evidence="1">Multi-pass membrane protein</topology>
    </subcellularLocation>
</comment>
<evidence type="ECO:0000256" key="6">
    <source>
        <dbReference type="SAM" id="Phobius"/>
    </source>
</evidence>
<dbReference type="GO" id="GO:0005886">
    <property type="term" value="C:plasma membrane"/>
    <property type="evidence" value="ECO:0007669"/>
    <property type="project" value="UniProtKB-SubCell"/>
</dbReference>
<organism evidence="8 9">
    <name type="scientific">Actinorugispora endophytica</name>
    <dbReference type="NCBI Taxonomy" id="1605990"/>
    <lineage>
        <taxon>Bacteria</taxon>
        <taxon>Bacillati</taxon>
        <taxon>Actinomycetota</taxon>
        <taxon>Actinomycetes</taxon>
        <taxon>Streptosporangiales</taxon>
        <taxon>Nocardiopsidaceae</taxon>
        <taxon>Actinorugispora</taxon>
    </lineage>
</organism>
<evidence type="ECO:0000256" key="4">
    <source>
        <dbReference type="ARBA" id="ARBA00022989"/>
    </source>
</evidence>
<gene>
    <name evidence="8" type="ORF">EV190_102126</name>
</gene>
<keyword evidence="5 6" id="KW-0472">Membrane</keyword>
<sequence>MVLWVVCYFGGILGFVFITLRGWVPDNQATVITGILVSMSLGFVVMFLHHWLFTARWGRTAGKFLTGIRVVDVATGRPPTVWNAAKRTLVRLAVQLVPFGQVANALIALQDPRSIRTWHDKAAGTWVIRA</sequence>
<dbReference type="PANTHER" id="PTHR36115">
    <property type="entry name" value="PROLINE-RICH ANTIGEN HOMOLOG-RELATED"/>
    <property type="match status" value="1"/>
</dbReference>
<keyword evidence="4 6" id="KW-1133">Transmembrane helix</keyword>
<evidence type="ECO:0000256" key="2">
    <source>
        <dbReference type="ARBA" id="ARBA00022475"/>
    </source>
</evidence>
<keyword evidence="3 6" id="KW-0812">Transmembrane</keyword>
<evidence type="ECO:0000256" key="5">
    <source>
        <dbReference type="ARBA" id="ARBA00023136"/>
    </source>
</evidence>
<dbReference type="InterPro" id="IPR010432">
    <property type="entry name" value="RDD"/>
</dbReference>
<keyword evidence="2" id="KW-1003">Cell membrane</keyword>
<feature type="domain" description="RDD" evidence="7">
    <location>
        <begin position="7"/>
        <end position="124"/>
    </location>
</feature>
<proteinExistence type="predicted"/>
<dbReference type="Proteomes" id="UP000295281">
    <property type="component" value="Unassembled WGS sequence"/>
</dbReference>
<evidence type="ECO:0000256" key="3">
    <source>
        <dbReference type="ARBA" id="ARBA00022692"/>
    </source>
</evidence>
<dbReference type="Pfam" id="PF06271">
    <property type="entry name" value="RDD"/>
    <property type="match status" value="1"/>
</dbReference>
<accession>A0A4R6V2W9</accession>
<comment type="caution">
    <text evidence="8">The sequence shown here is derived from an EMBL/GenBank/DDBJ whole genome shotgun (WGS) entry which is preliminary data.</text>
</comment>
<dbReference type="EMBL" id="SNYN01000002">
    <property type="protein sequence ID" value="TDQ54292.1"/>
    <property type="molecule type" value="Genomic_DNA"/>
</dbReference>
<feature type="transmembrane region" description="Helical" evidence="6">
    <location>
        <begin position="5"/>
        <end position="24"/>
    </location>
</feature>
<keyword evidence="9" id="KW-1185">Reference proteome</keyword>
<evidence type="ECO:0000313" key="9">
    <source>
        <dbReference type="Proteomes" id="UP000295281"/>
    </source>
</evidence>
<reference evidence="8 9" key="1">
    <citation type="submission" date="2019-03" db="EMBL/GenBank/DDBJ databases">
        <title>Genomic Encyclopedia of Type Strains, Phase IV (KMG-IV): sequencing the most valuable type-strain genomes for metagenomic binning, comparative biology and taxonomic classification.</title>
        <authorList>
            <person name="Goeker M."/>
        </authorList>
    </citation>
    <scope>NUCLEOTIDE SEQUENCE [LARGE SCALE GENOMIC DNA]</scope>
    <source>
        <strain evidence="8 9">DSM 46770</strain>
    </source>
</reference>